<keyword evidence="3" id="KW-1185">Reference proteome</keyword>
<dbReference type="SMART" id="SM00347">
    <property type="entry name" value="HTH_MARR"/>
    <property type="match status" value="1"/>
</dbReference>
<dbReference type="SUPFAM" id="SSF46785">
    <property type="entry name" value="Winged helix' DNA-binding domain"/>
    <property type="match status" value="1"/>
</dbReference>
<dbReference type="RefSeq" id="WP_344823629.1">
    <property type="nucleotide sequence ID" value="NZ_BAAAUV010000003.1"/>
</dbReference>
<dbReference type="InterPro" id="IPR052526">
    <property type="entry name" value="HTH-type_Bedaq_tolerance"/>
</dbReference>
<reference evidence="3" key="1">
    <citation type="journal article" date="2019" name="Int. J. Syst. Evol. Microbiol.">
        <title>The Global Catalogue of Microorganisms (GCM) 10K type strain sequencing project: providing services to taxonomists for standard genome sequencing and annotation.</title>
        <authorList>
            <consortium name="The Broad Institute Genomics Platform"/>
            <consortium name="The Broad Institute Genome Sequencing Center for Infectious Disease"/>
            <person name="Wu L."/>
            <person name="Ma J."/>
        </authorList>
    </citation>
    <scope>NUCLEOTIDE SEQUENCE [LARGE SCALE GENOMIC DNA]</scope>
    <source>
        <strain evidence="3">JCM 9377</strain>
    </source>
</reference>
<dbReference type="PRINTS" id="PR00598">
    <property type="entry name" value="HTHMARR"/>
</dbReference>
<dbReference type="PANTHER" id="PTHR39515:SF2">
    <property type="entry name" value="HTH-TYPE TRANSCRIPTIONAL REGULATOR RV0880"/>
    <property type="match status" value="1"/>
</dbReference>
<dbReference type="Gene3D" id="1.10.10.10">
    <property type="entry name" value="Winged helix-like DNA-binding domain superfamily/Winged helix DNA-binding domain"/>
    <property type="match status" value="1"/>
</dbReference>
<dbReference type="EMBL" id="BAAAUV010000003">
    <property type="protein sequence ID" value="GAA3201374.1"/>
    <property type="molecule type" value="Genomic_DNA"/>
</dbReference>
<dbReference type="PROSITE" id="PS50995">
    <property type="entry name" value="HTH_MARR_2"/>
    <property type="match status" value="1"/>
</dbReference>
<dbReference type="InterPro" id="IPR036388">
    <property type="entry name" value="WH-like_DNA-bd_sf"/>
</dbReference>
<protein>
    <recommendedName>
        <fullName evidence="1">HTH marR-type domain-containing protein</fullName>
    </recommendedName>
</protein>
<gene>
    <name evidence="2" type="ORF">GCM10010468_14530</name>
</gene>
<dbReference type="Proteomes" id="UP001501237">
    <property type="component" value="Unassembled WGS sequence"/>
</dbReference>
<dbReference type="InterPro" id="IPR036390">
    <property type="entry name" value="WH_DNA-bd_sf"/>
</dbReference>
<comment type="caution">
    <text evidence="2">The sequence shown here is derived from an EMBL/GenBank/DDBJ whole genome shotgun (WGS) entry which is preliminary data.</text>
</comment>
<dbReference type="PANTHER" id="PTHR39515">
    <property type="entry name" value="CONSERVED PROTEIN"/>
    <property type="match status" value="1"/>
</dbReference>
<proteinExistence type="predicted"/>
<name>A0ABP6Q3W0_9ACTN</name>
<feature type="domain" description="HTH marR-type" evidence="1">
    <location>
        <begin position="1"/>
        <end position="135"/>
    </location>
</feature>
<dbReference type="Pfam" id="PF12802">
    <property type="entry name" value="MarR_2"/>
    <property type="match status" value="1"/>
</dbReference>
<evidence type="ECO:0000313" key="2">
    <source>
        <dbReference type="EMBL" id="GAA3201374.1"/>
    </source>
</evidence>
<dbReference type="InterPro" id="IPR000835">
    <property type="entry name" value="HTH_MarR-typ"/>
</dbReference>
<sequence>MSSDLEAAEEFRAAIGDFVRRVRAHDRIPPGQAAVLGHLDRRGTTLSIAELARLEQIKHQSMTRTVGLLGEQGLVTLAPHEHDRRQVVVEATDAGRAVLGAERARRAALIDQALRDSLTAEELAVLARVPAILRRVSI</sequence>
<evidence type="ECO:0000259" key="1">
    <source>
        <dbReference type="PROSITE" id="PS50995"/>
    </source>
</evidence>
<accession>A0ABP6Q3W0</accession>
<organism evidence="2 3">
    <name type="scientific">Actinocorallia longicatena</name>
    <dbReference type="NCBI Taxonomy" id="111803"/>
    <lineage>
        <taxon>Bacteria</taxon>
        <taxon>Bacillati</taxon>
        <taxon>Actinomycetota</taxon>
        <taxon>Actinomycetes</taxon>
        <taxon>Streptosporangiales</taxon>
        <taxon>Thermomonosporaceae</taxon>
        <taxon>Actinocorallia</taxon>
    </lineage>
</organism>
<evidence type="ECO:0000313" key="3">
    <source>
        <dbReference type="Proteomes" id="UP001501237"/>
    </source>
</evidence>